<reference evidence="1 2" key="1">
    <citation type="submission" date="2020-07" db="EMBL/GenBank/DDBJ databases">
        <title>Comparative genomics of pyrophilous fungi reveals a link between fire events and developmental genes.</title>
        <authorList>
            <consortium name="DOE Joint Genome Institute"/>
            <person name="Steindorff A.S."/>
            <person name="Carver A."/>
            <person name="Calhoun S."/>
            <person name="Stillman K."/>
            <person name="Liu H."/>
            <person name="Lipzen A."/>
            <person name="Pangilinan J."/>
            <person name="Labutti K."/>
            <person name="Bruns T.D."/>
            <person name="Grigoriev I.V."/>
        </authorList>
    </citation>
    <scope>NUCLEOTIDE SEQUENCE [LARGE SCALE GENOMIC DNA]</scope>
    <source>
        <strain evidence="1 2">CBS 144469</strain>
    </source>
</reference>
<keyword evidence="2" id="KW-1185">Reference proteome</keyword>
<dbReference type="AlphaFoldDB" id="A0A8H6M5C9"/>
<protein>
    <recommendedName>
        <fullName evidence="3">F-box domain-containing protein</fullName>
    </recommendedName>
</protein>
<comment type="caution">
    <text evidence="1">The sequence shown here is derived from an EMBL/GenBank/DDBJ whole genome shotgun (WGS) entry which is preliminary data.</text>
</comment>
<evidence type="ECO:0008006" key="3">
    <source>
        <dbReference type="Google" id="ProtNLM"/>
    </source>
</evidence>
<sequence length="443" mass="50831">MVESQCQLLDLPPELLIRISQFVIKGQREGAMTPLFLGKICRDWRTLVFESSELWAALQLTLRSNPESQLELLEEWGNRAAGHPLHINISDPSAVLIEGDPCERLIRWIQDKSPQISRLKLLMTTEFFDAMEDSKMAEYRWPLLTKVYLDSDGWDLTDPHGFLNFGPEACPQLSSATIGKFYIHNVQLPWKLLLHLHLREDVSTEDIHDVLRMAPQLQTLKATSVYNCYGNQTRGTVMTSTSVRRFMFSSEDISLAWGCEVFNSLCLPELKALTIKRGQTRPVTRHTFELDIYPLIFLSHCPLVELSVECATLKESRFLDCLSLLPTLVILRLCSNSWFQEDLIGNLTPLRPDLFISMMGSEDHPPILPNLEELILEGSVVSFSPQILIKLLKIRWGEPRGEKEKITLRSIVLSLEGSDWEVEKRHQVEFEGWREKGFTLDVR</sequence>
<dbReference type="OrthoDB" id="3270987at2759"/>
<accession>A0A8H6M5C9</accession>
<organism evidence="1 2">
    <name type="scientific">Ephemerocybe angulata</name>
    <dbReference type="NCBI Taxonomy" id="980116"/>
    <lineage>
        <taxon>Eukaryota</taxon>
        <taxon>Fungi</taxon>
        <taxon>Dikarya</taxon>
        <taxon>Basidiomycota</taxon>
        <taxon>Agaricomycotina</taxon>
        <taxon>Agaricomycetes</taxon>
        <taxon>Agaricomycetidae</taxon>
        <taxon>Agaricales</taxon>
        <taxon>Agaricineae</taxon>
        <taxon>Psathyrellaceae</taxon>
        <taxon>Ephemerocybe</taxon>
    </lineage>
</organism>
<proteinExistence type="predicted"/>
<dbReference type="Proteomes" id="UP000521943">
    <property type="component" value="Unassembled WGS sequence"/>
</dbReference>
<dbReference type="EMBL" id="JACGCI010000046">
    <property type="protein sequence ID" value="KAF6752027.1"/>
    <property type="molecule type" value="Genomic_DNA"/>
</dbReference>
<gene>
    <name evidence="1" type="ORF">DFP72DRAFT_462418</name>
</gene>
<evidence type="ECO:0000313" key="2">
    <source>
        <dbReference type="Proteomes" id="UP000521943"/>
    </source>
</evidence>
<name>A0A8H6M5C9_9AGAR</name>
<evidence type="ECO:0000313" key="1">
    <source>
        <dbReference type="EMBL" id="KAF6752027.1"/>
    </source>
</evidence>